<dbReference type="RefSeq" id="WP_301190303.1">
    <property type="nucleotide sequence ID" value="NZ_JAPDPJ010000018.1"/>
</dbReference>
<dbReference type="InterPro" id="IPR005467">
    <property type="entry name" value="His_kinase_dom"/>
</dbReference>
<keyword evidence="9" id="KW-1133">Transmembrane helix</keyword>
<evidence type="ECO:0000256" key="7">
    <source>
        <dbReference type="ARBA" id="ARBA00022840"/>
    </source>
</evidence>
<comment type="caution">
    <text evidence="11">The sequence shown here is derived from an EMBL/GenBank/DDBJ whole genome shotgun (WGS) entry which is preliminary data.</text>
</comment>
<accession>A0AAE3SFZ1</accession>
<organism evidence="11 12">
    <name type="scientific">Plebeiibacterium sediminum</name>
    <dbReference type="NCBI Taxonomy" id="2992112"/>
    <lineage>
        <taxon>Bacteria</taxon>
        <taxon>Pseudomonadati</taxon>
        <taxon>Bacteroidota</taxon>
        <taxon>Bacteroidia</taxon>
        <taxon>Marinilabiliales</taxon>
        <taxon>Marinilabiliaceae</taxon>
        <taxon>Plebeiibacterium</taxon>
    </lineage>
</organism>
<gene>
    <name evidence="11" type="ORF">OM075_09685</name>
</gene>
<feature type="domain" description="Histidine kinase" evidence="10">
    <location>
        <begin position="182"/>
        <end position="382"/>
    </location>
</feature>
<dbReference type="InterPro" id="IPR003661">
    <property type="entry name" value="HisK_dim/P_dom"/>
</dbReference>
<keyword evidence="9" id="KW-0472">Membrane</keyword>
<evidence type="ECO:0000256" key="9">
    <source>
        <dbReference type="SAM" id="Phobius"/>
    </source>
</evidence>
<evidence type="ECO:0000256" key="2">
    <source>
        <dbReference type="ARBA" id="ARBA00012438"/>
    </source>
</evidence>
<dbReference type="InterPro" id="IPR004358">
    <property type="entry name" value="Sig_transdc_His_kin-like_C"/>
</dbReference>
<dbReference type="GO" id="GO:0005524">
    <property type="term" value="F:ATP binding"/>
    <property type="evidence" value="ECO:0007669"/>
    <property type="project" value="UniProtKB-KW"/>
</dbReference>
<keyword evidence="6" id="KW-0418">Kinase</keyword>
<evidence type="ECO:0000256" key="4">
    <source>
        <dbReference type="ARBA" id="ARBA00022679"/>
    </source>
</evidence>
<dbReference type="InterPro" id="IPR036097">
    <property type="entry name" value="HisK_dim/P_sf"/>
</dbReference>
<keyword evidence="12" id="KW-1185">Reference proteome</keyword>
<dbReference type="CDD" id="cd00075">
    <property type="entry name" value="HATPase"/>
    <property type="match status" value="1"/>
</dbReference>
<keyword evidence="4" id="KW-0808">Transferase</keyword>
<evidence type="ECO:0000313" key="12">
    <source>
        <dbReference type="Proteomes" id="UP001209229"/>
    </source>
</evidence>
<dbReference type="PROSITE" id="PS50109">
    <property type="entry name" value="HIS_KIN"/>
    <property type="match status" value="1"/>
</dbReference>
<dbReference type="PANTHER" id="PTHR43065">
    <property type="entry name" value="SENSOR HISTIDINE KINASE"/>
    <property type="match status" value="1"/>
</dbReference>
<feature type="transmembrane region" description="Helical" evidence="9">
    <location>
        <begin position="144"/>
        <end position="164"/>
    </location>
</feature>
<dbReference type="Gene3D" id="3.30.565.10">
    <property type="entry name" value="Histidine kinase-like ATPase, C-terminal domain"/>
    <property type="match status" value="1"/>
</dbReference>
<evidence type="ECO:0000313" key="11">
    <source>
        <dbReference type="EMBL" id="MCW3786738.1"/>
    </source>
</evidence>
<sequence length="382" mass="43594">MQHYTHKRRYKLIIFLGTIIIGTLSSIYTKSLVDELKNEERKKVELWAEATRQLVEPGDNDNSVSLTLEVLKNNTTVPVILADANDKIQHYRNIKVPSNNSEIYLQKKLAELKEGGKFIEINLGDGELQYLYYQTSTLLIKLTWFPIIQLIIVSIFVFIAYLAFSSSRKAEQEQVWVGMSKETAHQLGTPITSLMGWVDFLSLKDPHSEALSEIKKDVYRLQNIADRFSKIGSKPIYKNLNLHELTTNSVNYLKTRSSDKVKFSIQIDPNISIVANQTLLEWVFENLIKNAIDAIKGDGLIHINSEIIDHSIAIDITDNGKGIPRQNLKTVFEPGFTTKERGWGLGLSLTKRIVEDYHKGKIFVKESEPNKKTTFRILLNQS</sequence>
<proteinExistence type="predicted"/>
<keyword evidence="8" id="KW-0902">Two-component regulatory system</keyword>
<dbReference type="SUPFAM" id="SSF55874">
    <property type="entry name" value="ATPase domain of HSP90 chaperone/DNA topoisomerase II/histidine kinase"/>
    <property type="match status" value="1"/>
</dbReference>
<dbReference type="SUPFAM" id="SSF47384">
    <property type="entry name" value="Homodimeric domain of signal transducing histidine kinase"/>
    <property type="match status" value="1"/>
</dbReference>
<evidence type="ECO:0000256" key="8">
    <source>
        <dbReference type="ARBA" id="ARBA00023012"/>
    </source>
</evidence>
<dbReference type="EC" id="2.7.13.3" evidence="2"/>
<keyword evidence="7 11" id="KW-0067">ATP-binding</keyword>
<evidence type="ECO:0000259" key="10">
    <source>
        <dbReference type="PROSITE" id="PS50109"/>
    </source>
</evidence>
<evidence type="ECO:0000256" key="6">
    <source>
        <dbReference type="ARBA" id="ARBA00022777"/>
    </source>
</evidence>
<keyword evidence="5" id="KW-0547">Nucleotide-binding</keyword>
<dbReference type="AlphaFoldDB" id="A0AAE3SFZ1"/>
<dbReference type="PANTHER" id="PTHR43065:SF46">
    <property type="entry name" value="C4-DICARBOXYLATE TRANSPORT SENSOR PROTEIN DCTB"/>
    <property type="match status" value="1"/>
</dbReference>
<feature type="transmembrane region" description="Helical" evidence="9">
    <location>
        <begin position="12"/>
        <end position="29"/>
    </location>
</feature>
<keyword evidence="9" id="KW-0812">Transmembrane</keyword>
<reference evidence="11" key="1">
    <citation type="submission" date="2022-10" db="EMBL/GenBank/DDBJ databases">
        <authorList>
            <person name="Yu W.X."/>
        </authorList>
    </citation>
    <scope>NUCLEOTIDE SEQUENCE</scope>
    <source>
        <strain evidence="11">AAT</strain>
    </source>
</reference>
<dbReference type="Proteomes" id="UP001209229">
    <property type="component" value="Unassembled WGS sequence"/>
</dbReference>
<comment type="catalytic activity">
    <reaction evidence="1">
        <text>ATP + protein L-histidine = ADP + protein N-phospho-L-histidine.</text>
        <dbReference type="EC" id="2.7.13.3"/>
    </reaction>
</comment>
<dbReference type="Pfam" id="PF02518">
    <property type="entry name" value="HATPase_c"/>
    <property type="match status" value="1"/>
</dbReference>
<dbReference type="InterPro" id="IPR036890">
    <property type="entry name" value="HATPase_C_sf"/>
</dbReference>
<evidence type="ECO:0000256" key="1">
    <source>
        <dbReference type="ARBA" id="ARBA00000085"/>
    </source>
</evidence>
<dbReference type="CDD" id="cd00082">
    <property type="entry name" value="HisKA"/>
    <property type="match status" value="1"/>
</dbReference>
<dbReference type="GO" id="GO:0000155">
    <property type="term" value="F:phosphorelay sensor kinase activity"/>
    <property type="evidence" value="ECO:0007669"/>
    <property type="project" value="InterPro"/>
</dbReference>
<dbReference type="SMART" id="SM00387">
    <property type="entry name" value="HATPase_c"/>
    <property type="match status" value="1"/>
</dbReference>
<dbReference type="InterPro" id="IPR003594">
    <property type="entry name" value="HATPase_dom"/>
</dbReference>
<dbReference type="PRINTS" id="PR00344">
    <property type="entry name" value="BCTRLSENSOR"/>
</dbReference>
<protein>
    <recommendedName>
        <fullName evidence="2">histidine kinase</fullName>
        <ecNumber evidence="2">2.7.13.3</ecNumber>
    </recommendedName>
</protein>
<evidence type="ECO:0000256" key="5">
    <source>
        <dbReference type="ARBA" id="ARBA00022741"/>
    </source>
</evidence>
<keyword evidence="3" id="KW-0597">Phosphoprotein</keyword>
<name>A0AAE3SFZ1_9BACT</name>
<evidence type="ECO:0000256" key="3">
    <source>
        <dbReference type="ARBA" id="ARBA00022553"/>
    </source>
</evidence>
<dbReference type="EMBL" id="JAPDPJ010000018">
    <property type="protein sequence ID" value="MCW3786738.1"/>
    <property type="molecule type" value="Genomic_DNA"/>
</dbReference>